<dbReference type="OrthoDB" id="6180868at2759"/>
<reference evidence="3 4" key="1">
    <citation type="submission" date="2020-06" db="EMBL/GenBank/DDBJ databases">
        <authorList>
            <person name="Li R."/>
            <person name="Bekaert M."/>
        </authorList>
    </citation>
    <scope>NUCLEOTIDE SEQUENCE [LARGE SCALE GENOMIC DNA]</scope>
    <source>
        <strain evidence="4">wild</strain>
    </source>
</reference>
<evidence type="ECO:0000313" key="4">
    <source>
        <dbReference type="Proteomes" id="UP000507470"/>
    </source>
</evidence>
<feature type="transmembrane region" description="Helical" evidence="2">
    <location>
        <begin position="32"/>
        <end position="55"/>
    </location>
</feature>
<organism evidence="3 4">
    <name type="scientific">Mytilus coruscus</name>
    <name type="common">Sea mussel</name>
    <dbReference type="NCBI Taxonomy" id="42192"/>
    <lineage>
        <taxon>Eukaryota</taxon>
        <taxon>Metazoa</taxon>
        <taxon>Spiralia</taxon>
        <taxon>Lophotrochozoa</taxon>
        <taxon>Mollusca</taxon>
        <taxon>Bivalvia</taxon>
        <taxon>Autobranchia</taxon>
        <taxon>Pteriomorphia</taxon>
        <taxon>Mytilida</taxon>
        <taxon>Mytiloidea</taxon>
        <taxon>Mytilidae</taxon>
        <taxon>Mytilinae</taxon>
        <taxon>Mytilus</taxon>
    </lineage>
</organism>
<proteinExistence type="predicted"/>
<evidence type="ECO:0000313" key="3">
    <source>
        <dbReference type="EMBL" id="CAC5383690.1"/>
    </source>
</evidence>
<keyword evidence="2" id="KW-0812">Transmembrane</keyword>
<keyword evidence="2" id="KW-0472">Membrane</keyword>
<dbReference type="AlphaFoldDB" id="A0A6J8BKR9"/>
<protein>
    <submittedName>
        <fullName evidence="3">Uncharacterized protein</fullName>
    </submittedName>
</protein>
<feature type="compositionally biased region" description="Polar residues" evidence="1">
    <location>
        <begin position="124"/>
        <end position="150"/>
    </location>
</feature>
<keyword evidence="2" id="KW-1133">Transmembrane helix</keyword>
<dbReference type="Proteomes" id="UP000507470">
    <property type="component" value="Unassembled WGS sequence"/>
</dbReference>
<dbReference type="EMBL" id="CACVKT020003431">
    <property type="protein sequence ID" value="CAC5383690.1"/>
    <property type="molecule type" value="Genomic_DNA"/>
</dbReference>
<evidence type="ECO:0000256" key="1">
    <source>
        <dbReference type="SAM" id="MobiDB-lite"/>
    </source>
</evidence>
<feature type="region of interest" description="Disordered" evidence="1">
    <location>
        <begin position="121"/>
        <end position="150"/>
    </location>
</feature>
<accession>A0A6J8BKR9</accession>
<sequence>MDSINMIYYGMRPNSTAVTKTYHIDKVTESNYGVIVGGSIGAVTVILIGVTVILCKVRNKYGVKTQQHVNQGYALVNQGREKTNKTNNSYAQVQKVKRTKDTYAESTNGEYDHLHNIDGRKLNTSENTYDSNTGVRNRNDPTYDTATSSTRVDMDNTYDHSFLNMKTTSEYDVSDPSMQIDRTNYDAYDQAC</sequence>
<keyword evidence="4" id="KW-1185">Reference proteome</keyword>
<name>A0A6J8BKR9_MYTCO</name>
<gene>
    <name evidence="3" type="ORF">MCOR_19410</name>
</gene>
<evidence type="ECO:0000256" key="2">
    <source>
        <dbReference type="SAM" id="Phobius"/>
    </source>
</evidence>